<evidence type="ECO:0000256" key="1">
    <source>
        <dbReference type="SAM" id="Phobius"/>
    </source>
</evidence>
<dbReference type="STRING" id="111105.HR09_03430"/>
<keyword evidence="1" id="KW-0812">Transmembrane</keyword>
<comment type="caution">
    <text evidence="2">The sequence shown here is derived from an EMBL/GenBank/DDBJ whole genome shotgun (WGS) entry which is preliminary data.</text>
</comment>
<protein>
    <submittedName>
        <fullName evidence="2">Uncharacterized protein</fullName>
    </submittedName>
</protein>
<accession>A0A0A2FGR5</accession>
<evidence type="ECO:0000313" key="2">
    <source>
        <dbReference type="EMBL" id="KGN87544.1"/>
    </source>
</evidence>
<organism evidence="2 3">
    <name type="scientific">Porphyromonas gulae</name>
    <dbReference type="NCBI Taxonomy" id="111105"/>
    <lineage>
        <taxon>Bacteria</taxon>
        <taxon>Pseudomonadati</taxon>
        <taxon>Bacteroidota</taxon>
        <taxon>Bacteroidia</taxon>
        <taxon>Bacteroidales</taxon>
        <taxon>Porphyromonadaceae</taxon>
        <taxon>Porphyromonas</taxon>
    </lineage>
</organism>
<name>A0A0A2FGR5_9PORP</name>
<gene>
    <name evidence="2" type="ORF">HR08_01825</name>
</gene>
<evidence type="ECO:0000313" key="3">
    <source>
        <dbReference type="Proteomes" id="UP000030130"/>
    </source>
</evidence>
<keyword evidence="1" id="KW-1133">Transmembrane helix</keyword>
<reference evidence="2 3" key="1">
    <citation type="submission" date="2014-08" db="EMBL/GenBank/DDBJ databases">
        <title>Porphyromonas gulae strain:COT-052_OH1451 Genome sequencing.</title>
        <authorList>
            <person name="Wallis C."/>
            <person name="Deusch O."/>
            <person name="O'Flynn C."/>
            <person name="Davis I."/>
            <person name="Jospin G."/>
            <person name="Darling A.E."/>
            <person name="Coil D.A."/>
            <person name="Alexiev A."/>
            <person name="Horsfall A."/>
            <person name="Kirkwood N."/>
            <person name="Harris S."/>
            <person name="Eisen J.A."/>
        </authorList>
    </citation>
    <scope>NUCLEOTIDE SEQUENCE [LARGE SCALE GENOMIC DNA]</scope>
    <source>
        <strain evidence="3">COT-052 OH1451</strain>
    </source>
</reference>
<feature type="transmembrane region" description="Helical" evidence="1">
    <location>
        <begin position="12"/>
        <end position="32"/>
    </location>
</feature>
<dbReference type="Proteomes" id="UP000030130">
    <property type="component" value="Unassembled WGS sequence"/>
</dbReference>
<sequence>MRRAHISSDSLFIIWVSIKGYALQFMIHAGHLRPKRFISSIRLPALQMVYVRKGHQFMTRKMWLEIFFVKAQEFFISRAKMKKLTRHFFRAEVY</sequence>
<dbReference type="EMBL" id="JRAI01000011">
    <property type="protein sequence ID" value="KGN87544.1"/>
    <property type="molecule type" value="Genomic_DNA"/>
</dbReference>
<dbReference type="AlphaFoldDB" id="A0A0A2FGR5"/>
<keyword evidence="1" id="KW-0472">Membrane</keyword>
<proteinExistence type="predicted"/>